<evidence type="ECO:0000313" key="1">
    <source>
        <dbReference type="EMBL" id="GER46332.1"/>
    </source>
</evidence>
<gene>
    <name evidence="1" type="ORF">STAS_23370</name>
</gene>
<protein>
    <submittedName>
        <fullName evidence="1">Pepsin A-4</fullName>
    </submittedName>
</protein>
<dbReference type="Proteomes" id="UP000325081">
    <property type="component" value="Unassembled WGS sequence"/>
</dbReference>
<dbReference type="EMBL" id="BKCP01007515">
    <property type="protein sequence ID" value="GER46332.1"/>
    <property type="molecule type" value="Genomic_DNA"/>
</dbReference>
<organism evidence="1 2">
    <name type="scientific">Striga asiatica</name>
    <name type="common">Asiatic witchweed</name>
    <name type="synonym">Buchnera asiatica</name>
    <dbReference type="NCBI Taxonomy" id="4170"/>
    <lineage>
        <taxon>Eukaryota</taxon>
        <taxon>Viridiplantae</taxon>
        <taxon>Streptophyta</taxon>
        <taxon>Embryophyta</taxon>
        <taxon>Tracheophyta</taxon>
        <taxon>Spermatophyta</taxon>
        <taxon>Magnoliopsida</taxon>
        <taxon>eudicotyledons</taxon>
        <taxon>Gunneridae</taxon>
        <taxon>Pentapetalae</taxon>
        <taxon>asterids</taxon>
        <taxon>lamiids</taxon>
        <taxon>Lamiales</taxon>
        <taxon>Orobanchaceae</taxon>
        <taxon>Buchnereae</taxon>
        <taxon>Striga</taxon>
    </lineage>
</organism>
<reference evidence="2" key="1">
    <citation type="journal article" date="2019" name="Curr. Biol.">
        <title>Genome Sequence of Striga asiatica Provides Insight into the Evolution of Plant Parasitism.</title>
        <authorList>
            <person name="Yoshida S."/>
            <person name="Kim S."/>
            <person name="Wafula E.K."/>
            <person name="Tanskanen J."/>
            <person name="Kim Y.M."/>
            <person name="Honaas L."/>
            <person name="Yang Z."/>
            <person name="Spallek T."/>
            <person name="Conn C.E."/>
            <person name="Ichihashi Y."/>
            <person name="Cheong K."/>
            <person name="Cui S."/>
            <person name="Der J.P."/>
            <person name="Gundlach H."/>
            <person name="Jiao Y."/>
            <person name="Hori C."/>
            <person name="Ishida J.K."/>
            <person name="Kasahara H."/>
            <person name="Kiba T."/>
            <person name="Kim M.S."/>
            <person name="Koo N."/>
            <person name="Laohavisit A."/>
            <person name="Lee Y.H."/>
            <person name="Lumba S."/>
            <person name="McCourt P."/>
            <person name="Mortimer J.C."/>
            <person name="Mutuku J.M."/>
            <person name="Nomura T."/>
            <person name="Sasaki-Sekimoto Y."/>
            <person name="Seto Y."/>
            <person name="Wang Y."/>
            <person name="Wakatake T."/>
            <person name="Sakakibara H."/>
            <person name="Demura T."/>
            <person name="Yamaguchi S."/>
            <person name="Yoneyama K."/>
            <person name="Manabe R.I."/>
            <person name="Nelson D.C."/>
            <person name="Schulman A.H."/>
            <person name="Timko M.P."/>
            <person name="dePamphilis C.W."/>
            <person name="Choi D."/>
            <person name="Shirasu K."/>
        </authorList>
    </citation>
    <scope>NUCLEOTIDE SEQUENCE [LARGE SCALE GENOMIC DNA]</scope>
    <source>
        <strain evidence="2">cv. UVA1</strain>
    </source>
</reference>
<proteinExistence type="predicted"/>
<keyword evidence="2" id="KW-1185">Reference proteome</keyword>
<name>A0A5A7QNC9_STRAF</name>
<dbReference type="AlphaFoldDB" id="A0A5A7QNC9"/>
<sequence>MDSQEGLLIESQLAIPRSGGRKLREKGEMIESHTLNPEFQFFPIPTREKESHVALNDEPVKTVTDLSVSIPNASGHTLPHHLPAVAPDLEAIAVIFCLVVIAHET</sequence>
<accession>A0A5A7QNC9</accession>
<evidence type="ECO:0000313" key="2">
    <source>
        <dbReference type="Proteomes" id="UP000325081"/>
    </source>
</evidence>
<comment type="caution">
    <text evidence="1">The sequence shown here is derived from an EMBL/GenBank/DDBJ whole genome shotgun (WGS) entry which is preliminary data.</text>
</comment>